<evidence type="ECO:0000313" key="2">
    <source>
        <dbReference type="Proteomes" id="UP000182063"/>
    </source>
</evidence>
<keyword evidence="2" id="KW-1185">Reference proteome</keyword>
<gene>
    <name evidence="1" type="ORF">BSL82_03600</name>
</gene>
<dbReference type="STRING" id="1921510.BSL82_03600"/>
<dbReference type="Proteomes" id="UP000182063">
    <property type="component" value="Chromosome"/>
</dbReference>
<dbReference type="RefSeq" id="WP_072596069.1">
    <property type="nucleotide sequence ID" value="NZ_CP018221.1"/>
</dbReference>
<organism evidence="1 2">
    <name type="scientific">Tardibacter chloracetimidivorans</name>
    <dbReference type="NCBI Taxonomy" id="1921510"/>
    <lineage>
        <taxon>Bacteria</taxon>
        <taxon>Pseudomonadati</taxon>
        <taxon>Pseudomonadota</taxon>
        <taxon>Alphaproteobacteria</taxon>
        <taxon>Sphingomonadales</taxon>
        <taxon>Sphingomonadaceae</taxon>
        <taxon>Tardibacter</taxon>
    </lineage>
</organism>
<dbReference type="EMBL" id="CP018221">
    <property type="protein sequence ID" value="API58502.1"/>
    <property type="molecule type" value="Genomic_DNA"/>
</dbReference>
<proteinExistence type="predicted"/>
<reference evidence="2" key="1">
    <citation type="submission" date="2016-11" db="EMBL/GenBank/DDBJ databases">
        <title>Complete Genome Sequence of alachlor-degrading Sphingomonas sp. strain JJ-A5.</title>
        <authorList>
            <person name="Lee H."/>
            <person name="Ka J.-O."/>
        </authorList>
    </citation>
    <scope>NUCLEOTIDE SEQUENCE [LARGE SCALE GENOMIC DNA]</scope>
    <source>
        <strain evidence="2">JJ-A5</strain>
    </source>
</reference>
<name>A0A1L3ZSA0_9SPHN</name>
<sequence>MEYVVPMYESERGWGAKIDGYAGPFETIDAANVFRNAYNKKRNNKDQAPDYYILALEPVAYKGQECLYRSTVEDDLP</sequence>
<dbReference type="KEGG" id="sphj:BSL82_03600"/>
<dbReference type="AlphaFoldDB" id="A0A1L3ZSA0"/>
<evidence type="ECO:0000313" key="1">
    <source>
        <dbReference type="EMBL" id="API58502.1"/>
    </source>
</evidence>
<protein>
    <submittedName>
        <fullName evidence="1">Uncharacterized protein</fullName>
    </submittedName>
</protein>
<accession>A0A1L3ZSA0</accession>